<dbReference type="Proteomes" id="UP000238801">
    <property type="component" value="Unassembled WGS sequence"/>
</dbReference>
<keyword evidence="3" id="KW-1185">Reference proteome</keyword>
<name>A0A2T0X8L4_9RHOB</name>
<reference evidence="2 3" key="1">
    <citation type="submission" date="2018-03" db="EMBL/GenBank/DDBJ databases">
        <title>Genomic Encyclopedia of Archaeal and Bacterial Type Strains, Phase II (KMG-II): from individual species to whole genera.</title>
        <authorList>
            <person name="Goeker M."/>
        </authorList>
    </citation>
    <scope>NUCLEOTIDE SEQUENCE [LARGE SCALE GENOMIC DNA]</scope>
    <source>
        <strain evidence="2 3">DSM 29318</strain>
    </source>
</reference>
<accession>A0A2T0X8L4</accession>
<protein>
    <submittedName>
        <fullName evidence="2">Uncharacterized protein</fullName>
    </submittedName>
</protein>
<dbReference type="EMBL" id="PVTT01000001">
    <property type="protein sequence ID" value="PRY95290.1"/>
    <property type="molecule type" value="Genomic_DNA"/>
</dbReference>
<organism evidence="2 3">
    <name type="scientific">Hasllibacter halocynthiae</name>
    <dbReference type="NCBI Taxonomy" id="595589"/>
    <lineage>
        <taxon>Bacteria</taxon>
        <taxon>Pseudomonadati</taxon>
        <taxon>Pseudomonadota</taxon>
        <taxon>Alphaproteobacteria</taxon>
        <taxon>Rhodobacterales</taxon>
        <taxon>Roseobacteraceae</taxon>
        <taxon>Hasllibacter</taxon>
    </lineage>
</organism>
<proteinExistence type="predicted"/>
<dbReference type="AlphaFoldDB" id="A0A2T0X8L4"/>
<dbReference type="PROSITE" id="PS51257">
    <property type="entry name" value="PROKAR_LIPOPROTEIN"/>
    <property type="match status" value="1"/>
</dbReference>
<feature type="chain" id="PRO_5015619085" evidence="1">
    <location>
        <begin position="21"/>
        <end position="311"/>
    </location>
</feature>
<gene>
    <name evidence="2" type="ORF">BCF33_0908</name>
</gene>
<keyword evidence="1" id="KW-0732">Signal</keyword>
<feature type="signal peptide" evidence="1">
    <location>
        <begin position="1"/>
        <end position="20"/>
    </location>
</feature>
<evidence type="ECO:0000256" key="1">
    <source>
        <dbReference type="SAM" id="SignalP"/>
    </source>
</evidence>
<evidence type="ECO:0000313" key="2">
    <source>
        <dbReference type="EMBL" id="PRY95290.1"/>
    </source>
</evidence>
<evidence type="ECO:0000313" key="3">
    <source>
        <dbReference type="Proteomes" id="UP000238801"/>
    </source>
</evidence>
<comment type="caution">
    <text evidence="2">The sequence shown here is derived from an EMBL/GenBank/DDBJ whole genome shotgun (WGS) entry which is preliminary data.</text>
</comment>
<sequence>MGLRLTTATALLMATTALVACDDDDEVGDAAVVDEVEIVDAEPDGDEVLVEEEPVIVTEDAPAAEPEPDPVIMTEDAAEPVEDGVVVVEAPVDAEPAEEEAVVLDETEEDLPASIAGVEEELDTDVGAAGAETLAEEPEIVVDEVDSAAVERVEEETEAEVLADGAIVQDAPVSEAAEGNELAGAPVDEDEAITLSNNVTVLDPEELSSTEDGTDAEAIVAPDASAQAQVEEIDDVATDGIDSLSELAMLDTDNVVMGPEQIQMLATLVEDSDSLSATQKITIVNGLDAARDDPQRLAQVLEQIVTLTDID</sequence>